<keyword evidence="2" id="KW-0963">Cytoplasm</keyword>
<evidence type="ECO:0000259" key="11">
    <source>
        <dbReference type="PROSITE" id="PS51336"/>
    </source>
</evidence>
<gene>
    <name evidence="12" type="ORF">MGAL_10B034900</name>
</gene>
<sequence length="1794" mass="205529">MWKVVEELQSLKSFLTTTAEKEAIAREKLEKFISDLIDRADKAEKELLHLKNNISDSKARKEGKRDNGIESTVEDLDSDDEMSDDFMDSHRKASPIQRQVPVTKIKSGYPRHTRFKPLDSTVPYSPSLSDSGYHDNKMASPQGQADCINDINMRTKFSNNRSFSGDRKFDQTTHPKMYDYKYYTPHNIDKSHLQNPRVSEIIPKLYETNSHRNYQTLDHNASRNKLTSPHQNRDENDLTYITSHQNPLGPYSCNRDLQKKDATENFVYSPYKKDTENTFEMARYPLKNQHFVQPFESYPSQQNSSQSLPISEYHDLPATYLPNRSMPHSASQYINCEEPGQSLSSSSRINLPDRYHTQPELSPGRHNLPDRHLEQSLSSSGRLNLPKVHPIQPSGSSGHYIKDNSYGQSASRSSKSLPPGSNSDQYLSSSDRQALPRRQYKSGLSLSSSDRQKLPGQGGDNSLSDILSITDDTIQSENNSSFQKIIDENGILWESDTPNKRNTSGMERVPLGNNKYGSPKQTNYLPQSSSRLKLSDKFIEERKLFSENIKKIMKLPFLKESGNQAELTNDTLRYRLEKERSEQDNNIHKSSYKCSEEQSLNALAPFRNYDNNVEPELETTDGSTQTWMIDKEYMESDSLSTNNMSHRTDDRSLMASSSENSILDPRIIPNSRMENNFEDKNEQEPPQNKKAQNNSQALEQSHSAENKFEKNRKQRDLFEELKQESLNESSLSSTSNDMYSSPAEGGDHLPFNCKSDNKPLKKYESPASISPVTFEKSHSNDSGKNIYVTSNDIGSKNDLINLSPDEPHSNSDDLICGMKKESGQSDNLLLETQAATIVNPVHNTVGNFLHDSENQGKELNNTVESLTLSPQILEDFENLESHTEEEVDSVIYDKSTDSVCSNKIFGRNESLTVFSDTDGDAVNEEEVLPPNEEVMMVGDRRKSLSRQLSVDVGRATGPNILEQVDESDIGNVIMVEETLTPESMNKTFFAQPDTEIEDEYPQSVSSMDGFTLSRSSSQDSVLSERLSQYSQREITRKRRHALCRIFSFLDTTSLIQVALVCREWKKISRHPSLWKHVYLKNQKCSLEFLLNISKWCTSMETLHLEGLKTREKKEFETEEDYNKRTRAVLEPGLEKLLQVSESTLKTATIIHCENIITDKGRNWRCSGGQRPKWKHHRSHTLNYKNGYSIPGRPEVGIGGEPIVYNQLSEQELDDLANYSPTLTYGQAKQAPPEDFVPGHVAWDKKVLRFNAYFKQTVHESPDEYFRVRPVDIFYYLEDDSISVVEPHVENSGMPQGKLIKRQRLPKNDQGDNWHWKDLNNGINVTFYGKIFRIVNCDQFTTNFLESEGLDVNPGENLPSDPYIDRRKEKAALRTYTTASAFDAKKQFLELDRKVLRLYVVWDDTNQMFGEMRPFVIHYYLVDDTLEVREVHNANDGRDPFPVLIGRHKVPKNRYNVESSFPAVVMELSDHEIKQYYTPKDFKIGETVTVYGRRFLVYDCDNFTKAFYYQNFGITDFNTVDVQEKVKNLPKMEIPPYNNFGSLEDSLQSCLSLIPQPPKKDFIKMLENDHKVLRFEATMDSVRPEDRGRRFIVSYRLADDMMTIYEPPVRNSGIIGGKFLERTRVAKPGCAPGQPVFYGPQDFYIGAVIDVFKHRFVITNADEYVLKYMEDHSAQFPAETVQTLRERLTTRPMETVKGGPMKVMRSPGDLEILVKQVRAQLKKIAITDKARVDTMFLRYNKDRTGYIGGDDMRAMCRSLQLPVDDDVINELVRQCTSNPEGKISLEDFRRFIECS</sequence>
<dbReference type="PANTHER" id="PTHR12086">
    <property type="entry name" value="EF-HAND DOMAIN C-TERMINAL CONTAINING PROTEIN"/>
    <property type="match status" value="1"/>
</dbReference>
<organism evidence="12 13">
    <name type="scientific">Mytilus galloprovincialis</name>
    <name type="common">Mediterranean mussel</name>
    <dbReference type="NCBI Taxonomy" id="29158"/>
    <lineage>
        <taxon>Eukaryota</taxon>
        <taxon>Metazoa</taxon>
        <taxon>Spiralia</taxon>
        <taxon>Lophotrochozoa</taxon>
        <taxon>Mollusca</taxon>
        <taxon>Bivalvia</taxon>
        <taxon>Autobranchia</taxon>
        <taxon>Pteriomorphia</taxon>
        <taxon>Mytilida</taxon>
        <taxon>Mytiloidea</taxon>
        <taxon>Mytilidae</taxon>
        <taxon>Mytilinae</taxon>
        <taxon>Mytilus</taxon>
    </lineage>
</organism>
<keyword evidence="6" id="KW-0206">Cytoskeleton</keyword>
<feature type="domain" description="DM10" evidence="11">
    <location>
        <begin position="1391"/>
        <end position="1511"/>
    </location>
</feature>
<feature type="region of interest" description="Disordered" evidence="8">
    <location>
        <begin position="637"/>
        <end position="757"/>
    </location>
</feature>
<dbReference type="InterPro" id="IPR040193">
    <property type="entry name" value="EFHC1/EFHC2/EFHB"/>
</dbReference>
<dbReference type="FunFam" id="2.30.29.170:FF:000001">
    <property type="entry name" value="EF-hand domain containing 1"/>
    <property type="match status" value="1"/>
</dbReference>
<dbReference type="Pfam" id="PF06565">
    <property type="entry name" value="DM10_dom"/>
    <property type="match status" value="3"/>
</dbReference>
<feature type="region of interest" description="Disordered" evidence="8">
    <location>
        <begin position="57"/>
        <end position="98"/>
    </location>
</feature>
<comment type="subcellular location">
    <subcellularLocation>
        <location evidence="1">Cytoplasm</location>
        <location evidence="1">Cytoskeleton</location>
        <location evidence="1">Flagellum axoneme</location>
    </subcellularLocation>
</comment>
<dbReference type="InterPro" id="IPR001810">
    <property type="entry name" value="F-box_dom"/>
</dbReference>
<feature type="compositionally biased region" description="Polar residues" evidence="8">
    <location>
        <begin position="515"/>
        <end position="529"/>
    </location>
</feature>
<dbReference type="PROSITE" id="PS51336">
    <property type="entry name" value="DM10"/>
    <property type="match status" value="3"/>
</dbReference>
<evidence type="ECO:0000256" key="4">
    <source>
        <dbReference type="ARBA" id="ARBA00022846"/>
    </source>
</evidence>
<dbReference type="GO" id="GO:0072686">
    <property type="term" value="C:mitotic spindle"/>
    <property type="evidence" value="ECO:0007669"/>
    <property type="project" value="TreeGrafter"/>
</dbReference>
<reference evidence="12" key="1">
    <citation type="submission" date="2018-11" db="EMBL/GenBank/DDBJ databases">
        <authorList>
            <person name="Alioto T."/>
            <person name="Alioto T."/>
        </authorList>
    </citation>
    <scope>NUCLEOTIDE SEQUENCE</scope>
</reference>
<keyword evidence="4" id="KW-0282">Flagellum</keyword>
<dbReference type="OrthoDB" id="10255210at2759"/>
<dbReference type="GO" id="GO:0005930">
    <property type="term" value="C:axoneme"/>
    <property type="evidence" value="ECO:0007669"/>
    <property type="project" value="TreeGrafter"/>
</dbReference>
<evidence type="ECO:0000313" key="13">
    <source>
        <dbReference type="Proteomes" id="UP000596742"/>
    </source>
</evidence>
<dbReference type="GO" id="GO:0005509">
    <property type="term" value="F:calcium ion binding"/>
    <property type="evidence" value="ECO:0007669"/>
    <property type="project" value="InterPro"/>
</dbReference>
<dbReference type="CDD" id="cd22109">
    <property type="entry name" value="F-box_FBXO41"/>
    <property type="match status" value="1"/>
</dbReference>
<dbReference type="Pfam" id="PF12937">
    <property type="entry name" value="F-box-like"/>
    <property type="match status" value="1"/>
</dbReference>
<feature type="domain" description="F-box" evidence="9">
    <location>
        <begin position="1031"/>
        <end position="1077"/>
    </location>
</feature>
<dbReference type="Pfam" id="PF13499">
    <property type="entry name" value="EF-hand_7"/>
    <property type="match status" value="1"/>
</dbReference>
<name>A0A8B6DR40_MYTGA</name>
<dbReference type="Gene3D" id="2.30.29.170">
    <property type="match status" value="3"/>
</dbReference>
<evidence type="ECO:0000256" key="5">
    <source>
        <dbReference type="ARBA" id="ARBA00023069"/>
    </source>
</evidence>
<keyword evidence="13" id="KW-1185">Reference proteome</keyword>
<feature type="compositionally biased region" description="Acidic residues" evidence="8">
    <location>
        <begin position="72"/>
        <end position="86"/>
    </location>
</feature>
<feature type="domain" description="EF-hand" evidence="10">
    <location>
        <begin position="1726"/>
        <end position="1761"/>
    </location>
</feature>
<comment type="caution">
    <text evidence="12">The sequence shown here is derived from an EMBL/GenBank/DDBJ whole genome shotgun (WGS) entry which is preliminary data.</text>
</comment>
<feature type="domain" description="DM10" evidence="11">
    <location>
        <begin position="1243"/>
        <end position="1348"/>
    </location>
</feature>
<accession>A0A8B6DR40</accession>
<evidence type="ECO:0008006" key="14">
    <source>
        <dbReference type="Google" id="ProtNLM"/>
    </source>
</evidence>
<feature type="region of interest" description="Disordered" evidence="8">
    <location>
        <begin position="337"/>
        <end position="465"/>
    </location>
</feature>
<evidence type="ECO:0000259" key="10">
    <source>
        <dbReference type="PROSITE" id="PS50222"/>
    </source>
</evidence>
<evidence type="ECO:0000256" key="1">
    <source>
        <dbReference type="ARBA" id="ARBA00004611"/>
    </source>
</evidence>
<feature type="compositionally biased region" description="Basic and acidic residues" evidence="8">
    <location>
        <begin position="702"/>
        <end position="725"/>
    </location>
</feature>
<dbReference type="SUPFAM" id="SSF81383">
    <property type="entry name" value="F-box domain"/>
    <property type="match status" value="1"/>
</dbReference>
<keyword evidence="7" id="KW-0966">Cell projection</keyword>
<feature type="region of interest" description="Disordered" evidence="8">
    <location>
        <begin position="495"/>
        <end position="529"/>
    </location>
</feature>
<dbReference type="CDD" id="cd00051">
    <property type="entry name" value="EFh"/>
    <property type="match status" value="1"/>
</dbReference>
<dbReference type="Proteomes" id="UP000596742">
    <property type="component" value="Unassembled WGS sequence"/>
</dbReference>
<evidence type="ECO:0000256" key="8">
    <source>
        <dbReference type="SAM" id="MobiDB-lite"/>
    </source>
</evidence>
<evidence type="ECO:0000256" key="3">
    <source>
        <dbReference type="ARBA" id="ARBA00022737"/>
    </source>
</evidence>
<protein>
    <recommendedName>
        <fullName evidence="14">EF-hand domain-containing protein 1</fullName>
    </recommendedName>
</protein>
<dbReference type="Gene3D" id="1.10.238.10">
    <property type="entry name" value="EF-hand"/>
    <property type="match status" value="1"/>
</dbReference>
<dbReference type="GO" id="GO:0000281">
    <property type="term" value="P:mitotic cytokinesis"/>
    <property type="evidence" value="ECO:0007669"/>
    <property type="project" value="TreeGrafter"/>
</dbReference>
<evidence type="ECO:0000256" key="7">
    <source>
        <dbReference type="ARBA" id="ARBA00023273"/>
    </source>
</evidence>
<keyword evidence="5" id="KW-0969">Cilium</keyword>
<dbReference type="FunFam" id="2.30.29.170:FF:000002">
    <property type="entry name" value="EF-hand domain (C-terminal) containing 1"/>
    <property type="match status" value="1"/>
</dbReference>
<dbReference type="InterPro" id="IPR002048">
    <property type="entry name" value="EF_hand_dom"/>
</dbReference>
<dbReference type="PROSITE" id="PS50222">
    <property type="entry name" value="EF_HAND_2"/>
    <property type="match status" value="1"/>
</dbReference>
<dbReference type="SUPFAM" id="SSF47473">
    <property type="entry name" value="EF-hand"/>
    <property type="match status" value="1"/>
</dbReference>
<dbReference type="EMBL" id="UYJE01003850">
    <property type="protein sequence ID" value="VDI22913.1"/>
    <property type="molecule type" value="Genomic_DNA"/>
</dbReference>
<feature type="compositionally biased region" description="Polar residues" evidence="8">
    <location>
        <begin position="405"/>
        <end position="432"/>
    </location>
</feature>
<dbReference type="GO" id="GO:0060285">
    <property type="term" value="P:cilium-dependent cell motility"/>
    <property type="evidence" value="ECO:0007669"/>
    <property type="project" value="TreeGrafter"/>
</dbReference>
<dbReference type="Gene3D" id="1.20.1280.50">
    <property type="match status" value="1"/>
</dbReference>
<dbReference type="PANTHER" id="PTHR12086:SF9">
    <property type="entry name" value="EF-HAND DOMAIN-CONTAINING PROTEIN 1"/>
    <property type="match status" value="1"/>
</dbReference>
<keyword evidence="3" id="KW-0677">Repeat</keyword>
<feature type="compositionally biased region" description="Basic and acidic residues" evidence="8">
    <location>
        <begin position="57"/>
        <end position="68"/>
    </location>
</feature>
<dbReference type="GO" id="GO:0043014">
    <property type="term" value="F:alpha-tubulin binding"/>
    <property type="evidence" value="ECO:0007669"/>
    <property type="project" value="TreeGrafter"/>
</dbReference>
<evidence type="ECO:0000256" key="6">
    <source>
        <dbReference type="ARBA" id="ARBA00023212"/>
    </source>
</evidence>
<feature type="compositionally biased region" description="Low complexity" evidence="8">
    <location>
        <begin position="726"/>
        <end position="736"/>
    </location>
</feature>
<evidence type="ECO:0000256" key="2">
    <source>
        <dbReference type="ARBA" id="ARBA00022490"/>
    </source>
</evidence>
<feature type="domain" description="DM10" evidence="11">
    <location>
        <begin position="1568"/>
        <end position="1672"/>
    </location>
</feature>
<feature type="compositionally biased region" description="Polar residues" evidence="8">
    <location>
        <begin position="684"/>
        <end position="701"/>
    </location>
</feature>
<proteinExistence type="predicted"/>
<dbReference type="PROSITE" id="PS50181">
    <property type="entry name" value="FBOX"/>
    <property type="match status" value="1"/>
</dbReference>
<evidence type="ECO:0000313" key="12">
    <source>
        <dbReference type="EMBL" id="VDI22913.1"/>
    </source>
</evidence>
<dbReference type="GO" id="GO:0007052">
    <property type="term" value="P:mitotic spindle organization"/>
    <property type="evidence" value="ECO:0007669"/>
    <property type="project" value="TreeGrafter"/>
</dbReference>
<dbReference type="InterPro" id="IPR036047">
    <property type="entry name" value="F-box-like_dom_sf"/>
</dbReference>
<dbReference type="SMART" id="SM00676">
    <property type="entry name" value="DM10"/>
    <property type="match status" value="3"/>
</dbReference>
<dbReference type="FunFam" id="2.30.29.170:FF:000003">
    <property type="entry name" value="EF-hand domain (C-terminal) containing 1"/>
    <property type="match status" value="1"/>
</dbReference>
<dbReference type="InterPro" id="IPR011992">
    <property type="entry name" value="EF-hand-dom_pair"/>
</dbReference>
<dbReference type="InterPro" id="IPR006602">
    <property type="entry name" value="DM10_dom"/>
</dbReference>
<evidence type="ECO:0000259" key="9">
    <source>
        <dbReference type="PROSITE" id="PS50181"/>
    </source>
</evidence>